<evidence type="ECO:0000256" key="2">
    <source>
        <dbReference type="ARBA" id="ARBA00007937"/>
    </source>
</evidence>
<evidence type="ECO:0000313" key="11">
    <source>
        <dbReference type="EMBL" id="MED6192707.1"/>
    </source>
</evidence>
<keyword evidence="3" id="KW-0808">Transferase</keyword>
<evidence type="ECO:0000256" key="6">
    <source>
        <dbReference type="ARBA" id="ARBA00023136"/>
    </source>
</evidence>
<reference evidence="11 12" key="1">
    <citation type="journal article" date="2023" name="Plants (Basel)">
        <title>Bridging the Gap: Combining Genomics and Transcriptomics Approaches to Understand Stylosanthes scabra, an Orphan Legume from the Brazilian Caatinga.</title>
        <authorList>
            <person name="Ferreira-Neto J.R.C."/>
            <person name="da Silva M.D."/>
            <person name="Binneck E."/>
            <person name="de Melo N.F."/>
            <person name="da Silva R.H."/>
            <person name="de Melo A.L.T.M."/>
            <person name="Pandolfi V."/>
            <person name="Bustamante F.O."/>
            <person name="Brasileiro-Vidal A.C."/>
            <person name="Benko-Iseppon A.M."/>
        </authorList>
    </citation>
    <scope>NUCLEOTIDE SEQUENCE [LARGE SCALE GENOMIC DNA]</scope>
    <source>
        <tissue evidence="11">Leaves</tissue>
    </source>
</reference>
<evidence type="ECO:0000256" key="4">
    <source>
        <dbReference type="ARBA" id="ARBA00022692"/>
    </source>
</evidence>
<evidence type="ECO:0000256" key="5">
    <source>
        <dbReference type="ARBA" id="ARBA00022989"/>
    </source>
</evidence>
<keyword evidence="5 9" id="KW-1133">Transmembrane helix</keyword>
<evidence type="ECO:0000256" key="9">
    <source>
        <dbReference type="SAM" id="Phobius"/>
    </source>
</evidence>
<evidence type="ECO:0000259" key="10">
    <source>
        <dbReference type="Pfam" id="PF23270"/>
    </source>
</evidence>
<sequence length="117" mass="12905">MEYVVFELEDTLLKDSDTFCYFMLVAFETSGLINSTLLLLLWPVIRVMERVGKGEMGKKVMIFAAVASVAKSDMESVARVMLAKFLMDDPSVKGVQLKEGEEGYGGGGKERGATIRI</sequence>
<protein>
    <recommendedName>
        <fullName evidence="10">Glycerol-3-phosphate acyltransferase RAM2/GPAT1-8 HAD-like domain-containing protein</fullName>
    </recommendedName>
</protein>
<organism evidence="11 12">
    <name type="scientific">Stylosanthes scabra</name>
    <dbReference type="NCBI Taxonomy" id="79078"/>
    <lineage>
        <taxon>Eukaryota</taxon>
        <taxon>Viridiplantae</taxon>
        <taxon>Streptophyta</taxon>
        <taxon>Embryophyta</taxon>
        <taxon>Tracheophyta</taxon>
        <taxon>Spermatophyta</taxon>
        <taxon>Magnoliopsida</taxon>
        <taxon>eudicotyledons</taxon>
        <taxon>Gunneridae</taxon>
        <taxon>Pentapetalae</taxon>
        <taxon>rosids</taxon>
        <taxon>fabids</taxon>
        <taxon>Fabales</taxon>
        <taxon>Fabaceae</taxon>
        <taxon>Papilionoideae</taxon>
        <taxon>50 kb inversion clade</taxon>
        <taxon>dalbergioids sensu lato</taxon>
        <taxon>Dalbergieae</taxon>
        <taxon>Pterocarpus clade</taxon>
        <taxon>Stylosanthes</taxon>
    </lineage>
</organism>
<comment type="caution">
    <text evidence="11">The sequence shown here is derived from an EMBL/GenBank/DDBJ whole genome shotgun (WGS) entry which is preliminary data.</text>
</comment>
<feature type="compositionally biased region" description="Basic and acidic residues" evidence="8">
    <location>
        <begin position="108"/>
        <end position="117"/>
    </location>
</feature>
<dbReference type="PANTHER" id="PTHR15486">
    <property type="entry name" value="ANCIENT UBIQUITOUS PROTEIN"/>
    <property type="match status" value="1"/>
</dbReference>
<comment type="similarity">
    <text evidence="2">Belongs to the GPAT/DAPAT family.</text>
</comment>
<keyword evidence="4 9" id="KW-0812">Transmembrane</keyword>
<dbReference type="InterPro" id="IPR056462">
    <property type="entry name" value="HAD_RAM2/GPAT1-8"/>
</dbReference>
<keyword evidence="12" id="KW-1185">Reference proteome</keyword>
<keyword evidence="6 9" id="KW-0472">Membrane</keyword>
<evidence type="ECO:0000256" key="7">
    <source>
        <dbReference type="ARBA" id="ARBA00023315"/>
    </source>
</evidence>
<evidence type="ECO:0000256" key="3">
    <source>
        <dbReference type="ARBA" id="ARBA00022679"/>
    </source>
</evidence>
<evidence type="ECO:0000256" key="8">
    <source>
        <dbReference type="SAM" id="MobiDB-lite"/>
    </source>
</evidence>
<comment type="subcellular location">
    <subcellularLocation>
        <location evidence="1">Membrane</location>
    </subcellularLocation>
</comment>
<evidence type="ECO:0000313" key="12">
    <source>
        <dbReference type="Proteomes" id="UP001341840"/>
    </source>
</evidence>
<dbReference type="Pfam" id="PF23270">
    <property type="entry name" value="HAD_RAM2_N"/>
    <property type="match status" value="1"/>
</dbReference>
<keyword evidence="7" id="KW-0012">Acyltransferase</keyword>
<feature type="transmembrane region" description="Helical" evidence="9">
    <location>
        <begin position="21"/>
        <end position="45"/>
    </location>
</feature>
<dbReference type="PANTHER" id="PTHR15486:SF54">
    <property type="entry name" value="GLYCEROL-3-PHOSPHATE ACYLTRANSFERASE 7"/>
    <property type="match status" value="1"/>
</dbReference>
<gene>
    <name evidence="11" type="ORF">PIB30_012600</name>
</gene>
<name>A0ABU6X423_9FABA</name>
<accession>A0ABU6X423</accession>
<feature type="domain" description="Glycerol-3-phosphate acyltransferase RAM2/GPAT1-8 HAD-like" evidence="10">
    <location>
        <begin position="4"/>
        <end position="96"/>
    </location>
</feature>
<feature type="region of interest" description="Disordered" evidence="8">
    <location>
        <begin position="98"/>
        <end position="117"/>
    </location>
</feature>
<dbReference type="Proteomes" id="UP001341840">
    <property type="component" value="Unassembled WGS sequence"/>
</dbReference>
<evidence type="ECO:0000256" key="1">
    <source>
        <dbReference type="ARBA" id="ARBA00004370"/>
    </source>
</evidence>
<dbReference type="EMBL" id="JASCZI010211480">
    <property type="protein sequence ID" value="MED6192707.1"/>
    <property type="molecule type" value="Genomic_DNA"/>
</dbReference>
<proteinExistence type="inferred from homology"/>